<evidence type="ECO:0000313" key="1">
    <source>
        <dbReference type="EMBL" id="KAG4413070.1"/>
    </source>
</evidence>
<sequence length="337" mass="39067">MAATTKSYRWIQKELEQLDPYVDYEPIFRLVTCYGSNDFINSLIYTLIFPNFVVTEHGARVVWREDGGKVLRAATSRVEQTQTTNDTWWYYGPSDVRTQKSVEKINRLHTHWAKRYPGHFSHNDDYVYTLAYSAIFMHRLRLRLGLSGFSEKVKIASYLFMSDMIKLFYSEGGVPITDWPESWDGLIAYCEAFENAPRPGSNEGHLIATAIYEHFAFRFFWPSMRWLGLAIPKSLTLPTTLKAHRIEPPSPLLQAAIVFVLGWLMWLMETFGPDPTSAFLPEWENMAKEKQVARRKEHEKLDQQFPKHYATRPNSVMGCPFQTFIGAEKMNGNPPTK</sequence>
<organism evidence="1 2">
    <name type="scientific">Cadophora malorum</name>
    <dbReference type="NCBI Taxonomy" id="108018"/>
    <lineage>
        <taxon>Eukaryota</taxon>
        <taxon>Fungi</taxon>
        <taxon>Dikarya</taxon>
        <taxon>Ascomycota</taxon>
        <taxon>Pezizomycotina</taxon>
        <taxon>Leotiomycetes</taxon>
        <taxon>Helotiales</taxon>
        <taxon>Ploettnerulaceae</taxon>
        <taxon>Cadophora</taxon>
    </lineage>
</organism>
<name>A0A8H7T1W9_9HELO</name>
<comment type="caution">
    <text evidence="1">The sequence shown here is derived from an EMBL/GenBank/DDBJ whole genome shotgun (WGS) entry which is preliminary data.</text>
</comment>
<gene>
    <name evidence="1" type="ORF">IFR04_013792</name>
</gene>
<accession>A0A8H7T1W9</accession>
<dbReference type="Proteomes" id="UP000664132">
    <property type="component" value="Unassembled WGS sequence"/>
</dbReference>
<evidence type="ECO:0008006" key="3">
    <source>
        <dbReference type="Google" id="ProtNLM"/>
    </source>
</evidence>
<reference evidence="1" key="1">
    <citation type="submission" date="2021-02" db="EMBL/GenBank/DDBJ databases">
        <title>Genome sequence Cadophora malorum strain M34.</title>
        <authorList>
            <person name="Stefanovic E."/>
            <person name="Vu D."/>
            <person name="Scully C."/>
            <person name="Dijksterhuis J."/>
            <person name="Roader J."/>
            <person name="Houbraken J."/>
        </authorList>
    </citation>
    <scope>NUCLEOTIDE SEQUENCE</scope>
    <source>
        <strain evidence="1">M34</strain>
    </source>
</reference>
<protein>
    <recommendedName>
        <fullName evidence="3">ER-bound oxygenase mpaB/mpaB'/Rubber oxygenase catalytic domain-containing protein</fullName>
    </recommendedName>
</protein>
<dbReference type="AlphaFoldDB" id="A0A8H7T1W9"/>
<keyword evidence="2" id="KW-1185">Reference proteome</keyword>
<dbReference type="EMBL" id="JAFJYH010000335">
    <property type="protein sequence ID" value="KAG4413070.1"/>
    <property type="molecule type" value="Genomic_DNA"/>
</dbReference>
<evidence type="ECO:0000313" key="2">
    <source>
        <dbReference type="Proteomes" id="UP000664132"/>
    </source>
</evidence>
<dbReference type="OrthoDB" id="2821871at2759"/>
<proteinExistence type="predicted"/>